<dbReference type="EMBL" id="BMPG01000001">
    <property type="protein sequence ID" value="GGL54657.1"/>
    <property type="molecule type" value="Genomic_DNA"/>
</dbReference>
<dbReference type="AlphaFoldDB" id="A0A830FH36"/>
<comment type="caution">
    <text evidence="2">The sequence shown here is derived from an EMBL/GenBank/DDBJ whole genome shotgun (WGS) entry which is preliminary data.</text>
</comment>
<evidence type="ECO:0000313" key="3">
    <source>
        <dbReference type="Proteomes" id="UP000607197"/>
    </source>
</evidence>
<feature type="region of interest" description="Disordered" evidence="1">
    <location>
        <begin position="44"/>
        <end position="69"/>
    </location>
</feature>
<keyword evidence="3" id="KW-1185">Reference proteome</keyword>
<evidence type="ECO:0000313" key="2">
    <source>
        <dbReference type="EMBL" id="GGL54657.1"/>
    </source>
</evidence>
<gene>
    <name evidence="2" type="ORF">GCM10009039_10950</name>
</gene>
<feature type="compositionally biased region" description="Basic and acidic residues" evidence="1">
    <location>
        <begin position="48"/>
        <end position="69"/>
    </location>
</feature>
<organism evidence="2 3">
    <name type="scientific">Halocalculus aciditolerans</name>
    <dbReference type="NCBI Taxonomy" id="1383812"/>
    <lineage>
        <taxon>Archaea</taxon>
        <taxon>Methanobacteriati</taxon>
        <taxon>Methanobacteriota</taxon>
        <taxon>Stenosarchaea group</taxon>
        <taxon>Halobacteria</taxon>
        <taxon>Halobacteriales</taxon>
        <taxon>Halobacteriaceae</taxon>
        <taxon>Halocalculus</taxon>
    </lineage>
</organism>
<evidence type="ECO:0000256" key="1">
    <source>
        <dbReference type="SAM" id="MobiDB-lite"/>
    </source>
</evidence>
<dbReference type="RefSeq" id="WP_188976634.1">
    <property type="nucleotide sequence ID" value="NZ_BMPG01000001.1"/>
</dbReference>
<name>A0A830FH36_9EURY</name>
<sequence length="69" mass="7414">MASLTIDCPCGERLDTDDADELDGITHCDCGATYVYALTQLRAGDPTDDARHTDDARPANDARPTAEDD</sequence>
<reference evidence="2" key="1">
    <citation type="journal article" date="2014" name="Int. J. Syst. Evol. Microbiol.">
        <title>Complete genome sequence of Corynebacterium casei LMG S-19264T (=DSM 44701T), isolated from a smear-ripened cheese.</title>
        <authorList>
            <consortium name="US DOE Joint Genome Institute (JGI-PGF)"/>
            <person name="Walter F."/>
            <person name="Albersmeier A."/>
            <person name="Kalinowski J."/>
            <person name="Ruckert C."/>
        </authorList>
    </citation>
    <scope>NUCLEOTIDE SEQUENCE</scope>
    <source>
        <strain evidence="2">JCM 19596</strain>
    </source>
</reference>
<accession>A0A830FH36</accession>
<proteinExistence type="predicted"/>
<dbReference type="Proteomes" id="UP000607197">
    <property type="component" value="Unassembled WGS sequence"/>
</dbReference>
<protein>
    <submittedName>
        <fullName evidence="2">Uncharacterized protein</fullName>
    </submittedName>
</protein>
<reference evidence="2" key="2">
    <citation type="submission" date="2020-09" db="EMBL/GenBank/DDBJ databases">
        <authorList>
            <person name="Sun Q."/>
            <person name="Ohkuma M."/>
        </authorList>
    </citation>
    <scope>NUCLEOTIDE SEQUENCE</scope>
    <source>
        <strain evidence="2">JCM 19596</strain>
    </source>
</reference>